<sequence length="463" mass="50588">MTINIQEHMAINVCPGPIRPIRQISDYFPRRGPGPEGGGGGFGEAPAHLGPLALAPPAALLGATTPEDGAEVDSYDSDDTTALGTLEFDLLYDQASCTLHCSILRAKGLKPMDFNGLADPYVKLHLLPGACKVTASPYPRPQPDPACGSAPNLRLPLASVGLGDTYREPFVPTPKANKLKTKTQRNTLNPVWNEDLTYSGITDDDITHKVLRISVCDEDKLSHNEFIGEIRVPLRRLKPSQKKHFNICLERQVPVCAGLRGTTGRGPWGDQVSRAFSLPPQLASPSSMSVALRGISCYLKELEQVEQGPGLLEERGRILLSLSYSSRRRGLLVGIVRCAHLAAMDVNGYSDPYVKTYLRPDVDKKSKHKTCVKKKTLNPEFNEEFFYEMELSTLASKTLEVTVWDYDIGKSNDFIGGVALGPGARREAQKHWSDCLQQPDAALERWHTLTSQLPPAAGALPSA</sequence>
<evidence type="ECO:0000313" key="5">
    <source>
        <dbReference type="EMBL" id="NIG57900.1"/>
    </source>
</evidence>
<gene>
    <name evidence="5" type="ORF">BU61_252</name>
</gene>
<evidence type="ECO:0000259" key="4">
    <source>
        <dbReference type="PROSITE" id="PS50004"/>
    </source>
</evidence>
<dbReference type="PRINTS" id="PR00399">
    <property type="entry name" value="SYNAPTOTAGMN"/>
</dbReference>
<dbReference type="PANTHER" id="PTHR45729">
    <property type="entry name" value="RABPHILIN, ISOFORM A"/>
    <property type="match status" value="1"/>
</dbReference>
<dbReference type="Gene3D" id="2.60.40.150">
    <property type="entry name" value="C2 domain"/>
    <property type="match status" value="2"/>
</dbReference>
<name>A0ABX0S3L9_PONBL</name>
<dbReference type="SUPFAM" id="SSF49562">
    <property type="entry name" value="C2 domain (Calcium/lipid-binding domain, CaLB)"/>
    <property type="match status" value="2"/>
</dbReference>
<keyword evidence="6" id="KW-1185">Reference proteome</keyword>
<reference evidence="5" key="1">
    <citation type="submission" date="2018-05" db="EMBL/GenBank/DDBJ databases">
        <authorList>
            <person name="Pedro S.L.S."/>
            <person name="Freitas R.C."/>
            <person name="Barreto A.S."/>
            <person name="Lima A.O.S."/>
        </authorList>
    </citation>
    <scope>NUCLEOTIDE SEQUENCE</scope>
    <source>
        <strain evidence="5">BP203</strain>
        <tissue evidence="5">Muscle</tissue>
    </source>
</reference>
<dbReference type="Proteomes" id="UP001165941">
    <property type="component" value="Unassembled WGS sequence"/>
</dbReference>
<evidence type="ECO:0000256" key="3">
    <source>
        <dbReference type="ARBA" id="ARBA00022837"/>
    </source>
</evidence>
<accession>A0ABX0S3L9</accession>
<dbReference type="PRINTS" id="PR00360">
    <property type="entry name" value="C2DOMAIN"/>
</dbReference>
<dbReference type="InterPro" id="IPR001565">
    <property type="entry name" value="Synaptotagmin"/>
</dbReference>
<evidence type="ECO:0000256" key="2">
    <source>
        <dbReference type="ARBA" id="ARBA00022737"/>
    </source>
</evidence>
<proteinExistence type="predicted"/>
<dbReference type="CDD" id="cd08384">
    <property type="entry name" value="C2B_Rabphilin_Doc2"/>
    <property type="match status" value="1"/>
</dbReference>
<dbReference type="PANTHER" id="PTHR45729:SF1">
    <property type="entry name" value="DOUBLE C2-LIKE DOMAIN-CONTAINING PROTEIN ALPHA"/>
    <property type="match status" value="1"/>
</dbReference>
<keyword evidence="3" id="KW-0106">Calcium</keyword>
<dbReference type="SMART" id="SM00239">
    <property type="entry name" value="C2"/>
    <property type="match status" value="2"/>
</dbReference>
<evidence type="ECO:0000313" key="6">
    <source>
        <dbReference type="Proteomes" id="UP001165941"/>
    </source>
</evidence>
<protein>
    <submittedName>
        <fullName evidence="5">Double C2-like domain-containing protein alpha isoform X1</fullName>
    </submittedName>
</protein>
<dbReference type="InterPro" id="IPR035892">
    <property type="entry name" value="C2_domain_sf"/>
</dbReference>
<dbReference type="PROSITE" id="PS50004">
    <property type="entry name" value="C2"/>
    <property type="match status" value="2"/>
</dbReference>
<dbReference type="EMBL" id="PGGH01007291">
    <property type="protein sequence ID" value="NIG57900.1"/>
    <property type="molecule type" value="Genomic_DNA"/>
</dbReference>
<dbReference type="InterPro" id="IPR047022">
    <property type="entry name" value="Rabphilin_Doc2_C2A"/>
</dbReference>
<comment type="caution">
    <text evidence="5">The sequence shown here is derived from an EMBL/GenBank/DDBJ whole genome shotgun (WGS) entry which is preliminary data.</text>
</comment>
<dbReference type="InterPro" id="IPR000008">
    <property type="entry name" value="C2_dom"/>
</dbReference>
<dbReference type="InterPro" id="IPR043566">
    <property type="entry name" value="Rabphilin/DOC2/Noc2"/>
</dbReference>
<feature type="domain" description="C2" evidence="4">
    <location>
        <begin position="82"/>
        <end position="247"/>
    </location>
</feature>
<keyword evidence="2" id="KW-0677">Repeat</keyword>
<organism evidence="5 6">
    <name type="scientific">Pontoporia blainvillei</name>
    <name type="common">Franciscana</name>
    <name type="synonym">Delphinus blainvillei</name>
    <dbReference type="NCBI Taxonomy" id="48723"/>
    <lineage>
        <taxon>Eukaryota</taxon>
        <taxon>Metazoa</taxon>
        <taxon>Chordata</taxon>
        <taxon>Craniata</taxon>
        <taxon>Vertebrata</taxon>
        <taxon>Euteleostomi</taxon>
        <taxon>Mammalia</taxon>
        <taxon>Eutheria</taxon>
        <taxon>Laurasiatheria</taxon>
        <taxon>Artiodactyla</taxon>
        <taxon>Whippomorpha</taxon>
        <taxon>Cetacea</taxon>
        <taxon>Odontoceti</taxon>
        <taxon>Pontoporiidae</taxon>
        <taxon>Pontoporia</taxon>
    </lineage>
</organism>
<feature type="domain" description="C2" evidence="4">
    <location>
        <begin position="314"/>
        <end position="447"/>
    </location>
</feature>
<dbReference type="Pfam" id="PF00168">
    <property type="entry name" value="C2"/>
    <property type="match status" value="3"/>
</dbReference>
<dbReference type="CDD" id="cd04035">
    <property type="entry name" value="C2A_Rabphilin_Doc2"/>
    <property type="match status" value="1"/>
</dbReference>
<keyword evidence="1" id="KW-0479">Metal-binding</keyword>
<evidence type="ECO:0000256" key="1">
    <source>
        <dbReference type="ARBA" id="ARBA00022723"/>
    </source>
</evidence>